<gene>
    <name evidence="5" type="ORF">GWC95_07145</name>
</gene>
<dbReference type="SUPFAM" id="SSF55874">
    <property type="entry name" value="ATPase domain of HSP90 chaperone/DNA topoisomerase II/histidine kinase"/>
    <property type="match status" value="1"/>
</dbReference>
<accession>A0ABW9ZRG5</accession>
<keyword evidence="3" id="KW-0732">Signal</keyword>
<proteinExistence type="predicted"/>
<feature type="domain" description="Signal transduction histidine kinase internal region" evidence="4">
    <location>
        <begin position="320"/>
        <end position="396"/>
    </location>
</feature>
<dbReference type="Proteomes" id="UP000753802">
    <property type="component" value="Unassembled WGS sequence"/>
</dbReference>
<dbReference type="InterPro" id="IPR036890">
    <property type="entry name" value="HATPase_C_sf"/>
</dbReference>
<dbReference type="RefSeq" id="WP_161818002.1">
    <property type="nucleotide sequence ID" value="NZ_JAACJS010000011.1"/>
</dbReference>
<keyword evidence="6" id="KW-1185">Reference proteome</keyword>
<feature type="transmembrane region" description="Helical" evidence="2">
    <location>
        <begin position="282"/>
        <end position="302"/>
    </location>
</feature>
<dbReference type="InterPro" id="IPR010559">
    <property type="entry name" value="Sig_transdc_His_kin_internal"/>
</dbReference>
<evidence type="ECO:0000313" key="6">
    <source>
        <dbReference type="Proteomes" id="UP000753802"/>
    </source>
</evidence>
<dbReference type="EMBL" id="JAACJS010000011">
    <property type="protein sequence ID" value="NCI49691.1"/>
    <property type="molecule type" value="Genomic_DNA"/>
</dbReference>
<evidence type="ECO:0000256" key="1">
    <source>
        <dbReference type="SAM" id="Coils"/>
    </source>
</evidence>
<sequence length="513" mass="58361">MKTIVSYLLVFTFLVVRTTAQVPVVTYVTKVALAVESKLYVDTLVNDELMQVISEKIRIALAPRNTLTVSERYLIVSNAGHSNRHAEMLYSVFIDSNAKSAWKKLPAQLSLPSYFPFNCLLVDTSLQPGSKLTLQFRLASAPEIIQQCAFERKEITPEIQQYRQKSGNDRTTDSILANALKQTGIMQNGFAKPVGSTIEMKAGNRLELLLKTRSLNNDSSIHFRLCGTAKPADTTWKKSGHLLTLTNLPANDSFFLEMKYDGLSSIKKYKIKVAPFWFQRTWATAMFVLGGVLLFIVTPFQVRKTRLRNEKEKRQRDEEQLRNAQSQLNPHFIFNALNSIDALVHAGENEKATEYLAHFSDMMRNTLRNGDIVFTSLTEDIAMLEKYIRIEQLRFDFRYSIDVDPSLDTDAIEFPPMLLQPAVENAVKHGVSGMGNTGLLSIHLLRDGNDLLVTIKDNGNKKHLPKTKGTGHGILFTKERISSLHKLYKYEIGYETEYLPDNTRVRFHFKNWL</sequence>
<organism evidence="5 6">
    <name type="scientific">Sediminibacterium roseum</name>
    <dbReference type="NCBI Taxonomy" id="1978412"/>
    <lineage>
        <taxon>Bacteria</taxon>
        <taxon>Pseudomonadati</taxon>
        <taxon>Bacteroidota</taxon>
        <taxon>Chitinophagia</taxon>
        <taxon>Chitinophagales</taxon>
        <taxon>Chitinophagaceae</taxon>
        <taxon>Sediminibacterium</taxon>
    </lineage>
</organism>
<reference evidence="5 6" key="1">
    <citation type="submission" date="2020-01" db="EMBL/GenBank/DDBJ databases">
        <title>Genome analysis.</title>
        <authorList>
            <person name="Wu S."/>
            <person name="Wang G."/>
        </authorList>
    </citation>
    <scope>NUCLEOTIDE SEQUENCE [LARGE SCALE GENOMIC DNA]</scope>
    <source>
        <strain evidence="5 6">SYL130</strain>
    </source>
</reference>
<dbReference type="PANTHER" id="PTHR34220:SF7">
    <property type="entry name" value="SENSOR HISTIDINE KINASE YPDA"/>
    <property type="match status" value="1"/>
</dbReference>
<evidence type="ECO:0000259" key="4">
    <source>
        <dbReference type="Pfam" id="PF06580"/>
    </source>
</evidence>
<protein>
    <recommendedName>
        <fullName evidence="4">Signal transduction histidine kinase internal region domain-containing protein</fullName>
    </recommendedName>
</protein>
<keyword evidence="2" id="KW-0812">Transmembrane</keyword>
<keyword evidence="2" id="KW-0472">Membrane</keyword>
<feature type="chain" id="PRO_5045813817" description="Signal transduction histidine kinase internal region domain-containing protein" evidence="3">
    <location>
        <begin position="21"/>
        <end position="513"/>
    </location>
</feature>
<comment type="caution">
    <text evidence="5">The sequence shown here is derived from an EMBL/GenBank/DDBJ whole genome shotgun (WGS) entry which is preliminary data.</text>
</comment>
<keyword evidence="1" id="KW-0175">Coiled coil</keyword>
<feature type="signal peptide" evidence="3">
    <location>
        <begin position="1"/>
        <end position="20"/>
    </location>
</feature>
<dbReference type="Pfam" id="PF06580">
    <property type="entry name" value="His_kinase"/>
    <property type="match status" value="1"/>
</dbReference>
<feature type="coiled-coil region" evidence="1">
    <location>
        <begin position="302"/>
        <end position="329"/>
    </location>
</feature>
<evidence type="ECO:0000256" key="2">
    <source>
        <dbReference type="SAM" id="Phobius"/>
    </source>
</evidence>
<evidence type="ECO:0000313" key="5">
    <source>
        <dbReference type="EMBL" id="NCI49691.1"/>
    </source>
</evidence>
<dbReference type="InterPro" id="IPR050640">
    <property type="entry name" value="Bact_2-comp_sensor_kinase"/>
</dbReference>
<dbReference type="PANTHER" id="PTHR34220">
    <property type="entry name" value="SENSOR HISTIDINE KINASE YPDA"/>
    <property type="match status" value="1"/>
</dbReference>
<dbReference type="Gene3D" id="3.30.565.10">
    <property type="entry name" value="Histidine kinase-like ATPase, C-terminal domain"/>
    <property type="match status" value="1"/>
</dbReference>
<keyword evidence="2" id="KW-1133">Transmembrane helix</keyword>
<evidence type="ECO:0000256" key="3">
    <source>
        <dbReference type="SAM" id="SignalP"/>
    </source>
</evidence>
<name>A0ABW9ZRG5_9BACT</name>